<dbReference type="GO" id="GO:0006508">
    <property type="term" value="P:proteolysis"/>
    <property type="evidence" value="ECO:0007669"/>
    <property type="project" value="UniProtKB-KW"/>
</dbReference>
<dbReference type="Gene3D" id="3.40.50.200">
    <property type="entry name" value="Peptidase S8/S53 domain"/>
    <property type="match status" value="1"/>
</dbReference>
<dbReference type="Pfam" id="PF18911">
    <property type="entry name" value="PKD_4"/>
    <property type="match status" value="2"/>
</dbReference>
<evidence type="ECO:0000259" key="6">
    <source>
        <dbReference type="PROSITE" id="PS50093"/>
    </source>
</evidence>
<evidence type="ECO:0000256" key="3">
    <source>
        <dbReference type="ARBA" id="ARBA00022801"/>
    </source>
</evidence>
<evidence type="ECO:0000256" key="2">
    <source>
        <dbReference type="ARBA" id="ARBA00022670"/>
    </source>
</evidence>
<dbReference type="InterPro" id="IPR000601">
    <property type="entry name" value="PKD_dom"/>
</dbReference>
<feature type="domain" description="PKD" evidence="6">
    <location>
        <begin position="516"/>
        <end position="599"/>
    </location>
</feature>
<dbReference type="InterPro" id="IPR022409">
    <property type="entry name" value="PKD/Chitinase_dom"/>
</dbReference>
<dbReference type="SMART" id="SM00089">
    <property type="entry name" value="PKD"/>
    <property type="match status" value="2"/>
</dbReference>
<reference evidence="7 8" key="1">
    <citation type="journal article" date="2019" name="Nat. Microbiol.">
        <title>Mediterranean grassland soil C-N compound turnover is dependent on rainfall and depth, and is mediated by genomically divergent microorganisms.</title>
        <authorList>
            <person name="Diamond S."/>
            <person name="Andeer P.F."/>
            <person name="Li Z."/>
            <person name="Crits-Christoph A."/>
            <person name="Burstein D."/>
            <person name="Anantharaman K."/>
            <person name="Lane K.R."/>
            <person name="Thomas B.C."/>
            <person name="Pan C."/>
            <person name="Northen T.R."/>
            <person name="Banfield J.F."/>
        </authorList>
    </citation>
    <scope>NUCLEOTIDE SEQUENCE [LARGE SCALE GENOMIC DNA]</scope>
    <source>
        <strain evidence="7">NP_8</strain>
    </source>
</reference>
<dbReference type="InterPro" id="IPR023828">
    <property type="entry name" value="Peptidase_S8_Ser-AS"/>
</dbReference>
<dbReference type="Proteomes" id="UP000318834">
    <property type="component" value="Unassembled WGS sequence"/>
</dbReference>
<dbReference type="EMBL" id="VBAP01000146">
    <property type="protein sequence ID" value="TMI70373.1"/>
    <property type="molecule type" value="Genomic_DNA"/>
</dbReference>
<keyword evidence="4" id="KW-0720">Serine protease</keyword>
<sequence>GDNGIGVAGVNWNVRLMSVKFIGADGYGFTSDAIDAVVYATDMGARVMNNSWGGGEYSQALADAISAANAAGVLFVAAAGNNASNNDAAPFYPAGYALPNVVSVAATDASDNLASFSNYGPASVHLGAPGVSIFSTVPAAGNPCCSDPSGYKYLSGTSMAAPHVSGAAALLLAQDPTRGPAVLKGLLSSTADPVAALSDRVASGGRLNAVNALHCVPNLLVLQAMAPAAGFKAYNQTTTRIAAQLMSCDVVTGASVTASFSTGDPPLTLYDDGAHGDGAANDGLYANDWSPAGDGPVTVTIVAASAGFQPVARSVSGSVRNLTSYKYEQLPYAWIDATGGTAYTFGQLTVATVPIGFNFNFYGQDRDSLTISINGYVTFDAQPWYALFWLVKPMPNSFPPNDVIGAFGDIFQSDANTRIYTLLEGVAPARRLTIAWVNVQQVFALGEGTFEMTLYESSNDIVFQYQDTTFGGFSYDHGYSAAIGTEDVDAYEGTPYPLLVPEGTALRFYQTPYNYKPVANPGGPYSGIVKQPLAFDGSKSFDRNGDSLSYLWSFGDIYANAVPGTGVRPTYTYQYKGRYTATLTVSDGFKQSDPVSVTVDIPNHPPVAKAGGPYAGLGNELIAFNPSGSSDVDGDALIYKWSAKDANGQPAGTFMGNSGFFLPGTYTLTLVVNDGTADSAPSGTILSVANQPPTVYFNPPGTTYVYRGRSGELVAMTNDIDGQVVSWSWRQVAGDPISLAVTNQPILDFFVPKNFKPGIVVFEITVTDNLRAKTLAQATVQVLR</sequence>
<accession>A0A537IGJ9</accession>
<comment type="similarity">
    <text evidence="1 5">Belongs to the peptidase S8 family.</text>
</comment>
<dbReference type="PROSITE" id="PS50093">
    <property type="entry name" value="PKD"/>
    <property type="match status" value="1"/>
</dbReference>
<keyword evidence="2" id="KW-0645">Protease</keyword>
<organism evidence="7 8">
    <name type="scientific">Candidatus Segetimicrobium genomatis</name>
    <dbReference type="NCBI Taxonomy" id="2569760"/>
    <lineage>
        <taxon>Bacteria</taxon>
        <taxon>Bacillati</taxon>
        <taxon>Candidatus Sysuimicrobiota</taxon>
        <taxon>Candidatus Sysuimicrobiia</taxon>
        <taxon>Candidatus Sysuimicrobiales</taxon>
        <taxon>Candidatus Segetimicrobiaceae</taxon>
        <taxon>Candidatus Segetimicrobium</taxon>
    </lineage>
</organism>
<keyword evidence="3" id="KW-0378">Hydrolase</keyword>
<evidence type="ECO:0000256" key="4">
    <source>
        <dbReference type="ARBA" id="ARBA00022825"/>
    </source>
</evidence>
<dbReference type="CDD" id="cd00146">
    <property type="entry name" value="PKD"/>
    <property type="match status" value="2"/>
</dbReference>
<dbReference type="PANTHER" id="PTHR43806:SF11">
    <property type="entry name" value="CEREVISIN-RELATED"/>
    <property type="match status" value="1"/>
</dbReference>
<evidence type="ECO:0000256" key="5">
    <source>
        <dbReference type="PROSITE-ProRule" id="PRU01240"/>
    </source>
</evidence>
<dbReference type="InterPro" id="IPR035986">
    <property type="entry name" value="PKD_dom_sf"/>
</dbReference>
<gene>
    <name evidence="7" type="ORF">E6H05_13665</name>
</gene>
<proteinExistence type="inferred from homology"/>
<protein>
    <submittedName>
        <fullName evidence="7">PKD domain-containing protein</fullName>
    </submittedName>
</protein>
<feature type="non-terminal residue" evidence="7">
    <location>
        <position position="1"/>
    </location>
</feature>
<evidence type="ECO:0000313" key="7">
    <source>
        <dbReference type="EMBL" id="TMI70373.1"/>
    </source>
</evidence>
<dbReference type="Pfam" id="PF00082">
    <property type="entry name" value="Peptidase_S8"/>
    <property type="match status" value="1"/>
</dbReference>
<comment type="caution">
    <text evidence="5">Lacks conserved residue(s) required for the propagation of feature annotation.</text>
</comment>
<dbReference type="PROSITE" id="PS51892">
    <property type="entry name" value="SUBTILASE"/>
    <property type="match status" value="1"/>
</dbReference>
<dbReference type="SUPFAM" id="SSF49299">
    <property type="entry name" value="PKD domain"/>
    <property type="match status" value="1"/>
</dbReference>
<dbReference type="InterPro" id="IPR036852">
    <property type="entry name" value="Peptidase_S8/S53_dom_sf"/>
</dbReference>
<dbReference type="InterPro" id="IPR050131">
    <property type="entry name" value="Peptidase_S8_subtilisin-like"/>
</dbReference>
<dbReference type="AlphaFoldDB" id="A0A537IGJ9"/>
<dbReference type="SUPFAM" id="SSF52743">
    <property type="entry name" value="Subtilisin-like"/>
    <property type="match status" value="1"/>
</dbReference>
<evidence type="ECO:0000313" key="8">
    <source>
        <dbReference type="Proteomes" id="UP000318834"/>
    </source>
</evidence>
<dbReference type="PROSITE" id="PS00138">
    <property type="entry name" value="SUBTILASE_SER"/>
    <property type="match status" value="1"/>
</dbReference>
<evidence type="ECO:0000256" key="1">
    <source>
        <dbReference type="ARBA" id="ARBA00011073"/>
    </source>
</evidence>
<dbReference type="PANTHER" id="PTHR43806">
    <property type="entry name" value="PEPTIDASE S8"/>
    <property type="match status" value="1"/>
</dbReference>
<comment type="caution">
    <text evidence="7">The sequence shown here is derived from an EMBL/GenBank/DDBJ whole genome shotgun (WGS) entry which is preliminary data.</text>
</comment>
<dbReference type="Gene3D" id="2.60.40.10">
    <property type="entry name" value="Immunoglobulins"/>
    <property type="match status" value="3"/>
</dbReference>
<dbReference type="GO" id="GO:0004252">
    <property type="term" value="F:serine-type endopeptidase activity"/>
    <property type="evidence" value="ECO:0007669"/>
    <property type="project" value="InterPro"/>
</dbReference>
<name>A0A537IGJ9_9BACT</name>
<dbReference type="NCBIfam" id="NF041940">
    <property type="entry name" value="choice_anch_X"/>
    <property type="match status" value="1"/>
</dbReference>
<dbReference type="InterPro" id="IPR013783">
    <property type="entry name" value="Ig-like_fold"/>
</dbReference>
<dbReference type="InterPro" id="IPR000209">
    <property type="entry name" value="Peptidase_S8/S53_dom"/>
</dbReference>